<evidence type="ECO:0000313" key="16">
    <source>
        <dbReference type="Proteomes" id="UP000694865"/>
    </source>
</evidence>
<evidence type="ECO:0000256" key="6">
    <source>
        <dbReference type="ARBA" id="ARBA00022723"/>
    </source>
</evidence>
<feature type="region of interest" description="Disordered" evidence="13">
    <location>
        <begin position="400"/>
        <end position="420"/>
    </location>
</feature>
<protein>
    <submittedName>
        <fullName evidence="17">SH3 and cysteine-rich domain-containing protein 3-like</fullName>
    </submittedName>
</protein>
<dbReference type="PROSITE" id="PS00479">
    <property type="entry name" value="ZF_DAG_PE_1"/>
    <property type="match status" value="1"/>
</dbReference>
<feature type="compositionally biased region" description="Basic and acidic residues" evidence="13">
    <location>
        <begin position="162"/>
        <end position="175"/>
    </location>
</feature>
<evidence type="ECO:0000259" key="15">
    <source>
        <dbReference type="PROSITE" id="PS50081"/>
    </source>
</evidence>
<dbReference type="PROSITE" id="PS50002">
    <property type="entry name" value="SH3"/>
    <property type="match status" value="1"/>
</dbReference>
<feature type="compositionally biased region" description="Low complexity" evidence="13">
    <location>
        <begin position="350"/>
        <end position="360"/>
    </location>
</feature>
<reference evidence="17" key="1">
    <citation type="submission" date="2025-08" db="UniProtKB">
        <authorList>
            <consortium name="RefSeq"/>
        </authorList>
    </citation>
    <scope>IDENTIFICATION</scope>
    <source>
        <tissue evidence="17">Testes</tissue>
    </source>
</reference>
<dbReference type="InterPro" id="IPR046349">
    <property type="entry name" value="C1-like_sf"/>
</dbReference>
<proteinExistence type="predicted"/>
<feature type="domain" description="Phorbol-ester/DAG-type" evidence="15">
    <location>
        <begin position="194"/>
        <end position="243"/>
    </location>
</feature>
<dbReference type="InterPro" id="IPR036028">
    <property type="entry name" value="SH3-like_dom_sf"/>
</dbReference>
<evidence type="ECO:0000313" key="17">
    <source>
        <dbReference type="RefSeq" id="XP_006817892.1"/>
    </source>
</evidence>
<evidence type="ECO:0000256" key="2">
    <source>
        <dbReference type="ARBA" id="ARBA00004496"/>
    </source>
</evidence>
<keyword evidence="10" id="KW-0472">Membrane</keyword>
<evidence type="ECO:0000256" key="4">
    <source>
        <dbReference type="ARBA" id="ARBA00022475"/>
    </source>
</evidence>
<sequence length="563" mass="63298">MDMCSAVNKHDESGRVPTAIRRAMKGQPRDYYNYIIPDHGVPAEFLTEELISNDDTRDTLRRRHSVLKKEANELEVTVSYSEKAVEALLNKYEDYLETNNYAKANELKEEILKLKQAKRNAKSQLAICKEQLKLFTSEVLTDSEAEAQTDYRLPKRKVSAGDGKEPNGRIPEHGEPPSSPRNLNAKCNGSVPSGHSFQEHTFKKATSCAHCSEPLTGTTKQGFKCVNCKIAVHHVCQSHVAPCKKMEGKRRLSRQNSFTALSQFTKKNLLRRQRSLTDIFLHGATKDQTDSEASDSASQKELDFVYETIKCAKSLSGPSQEGAKQRDRAYRSSQSDYDTDSDIKSVGRRSSVASTLSVASTSSVVRPQDARRSIMKGRSISLDSPEPSTISQTGLMRRRNYAGSESKRSVSLPSDPQQGRVVYQHHNDEPKTGETSQSMSYVALEDVGDTKKGDLPIRAGDMVHVLDKTNKDWWMVKRETETGFVPVQCLEKVQPWERVLRVARTYTAPEHSDQISLKRNQVVIQISNVDNGWTIVKASDKRTGRFPYQYLSPMLRRQSTVST</sequence>
<feature type="region of interest" description="Disordered" evidence="13">
    <location>
        <begin position="151"/>
        <end position="185"/>
    </location>
</feature>
<dbReference type="SMART" id="SM00109">
    <property type="entry name" value="C1"/>
    <property type="match status" value="1"/>
</dbReference>
<dbReference type="Pfam" id="PF07653">
    <property type="entry name" value="SH3_2"/>
    <property type="match status" value="1"/>
</dbReference>
<feature type="coiled-coil region" evidence="12">
    <location>
        <begin position="104"/>
        <end position="131"/>
    </location>
</feature>
<dbReference type="CDD" id="cd20817">
    <property type="entry name" value="C1_Stac"/>
    <property type="match status" value="1"/>
</dbReference>
<keyword evidence="16" id="KW-1185">Reference proteome</keyword>
<organism evidence="16 17">
    <name type="scientific">Saccoglossus kowalevskii</name>
    <name type="common">Acorn worm</name>
    <dbReference type="NCBI Taxonomy" id="10224"/>
    <lineage>
        <taxon>Eukaryota</taxon>
        <taxon>Metazoa</taxon>
        <taxon>Hemichordata</taxon>
        <taxon>Enteropneusta</taxon>
        <taxon>Harrimaniidae</taxon>
        <taxon>Saccoglossus</taxon>
    </lineage>
</organism>
<evidence type="ECO:0000256" key="10">
    <source>
        <dbReference type="ARBA" id="ARBA00023136"/>
    </source>
</evidence>
<evidence type="ECO:0000256" key="12">
    <source>
        <dbReference type="SAM" id="Coils"/>
    </source>
</evidence>
<dbReference type="CDD" id="cd00174">
    <property type="entry name" value="SH3"/>
    <property type="match status" value="1"/>
</dbReference>
<comment type="subcellular location">
    <subcellularLocation>
        <location evidence="1">Cell membrane</location>
        <location evidence="1">Sarcolemma</location>
        <topology evidence="1">Peripheral membrane protein</topology>
        <orientation evidence="1">Cytoplasmic side</orientation>
    </subcellularLocation>
    <subcellularLocation>
        <location evidence="2">Cytoplasm</location>
    </subcellularLocation>
</comment>
<dbReference type="PANTHER" id="PTHR15135">
    <property type="entry name" value="STAC"/>
    <property type="match status" value="1"/>
</dbReference>
<evidence type="ECO:0000256" key="9">
    <source>
        <dbReference type="ARBA" id="ARBA00022833"/>
    </source>
</evidence>
<accession>A0ABM0MD01</accession>
<evidence type="ECO:0000256" key="8">
    <source>
        <dbReference type="ARBA" id="ARBA00022771"/>
    </source>
</evidence>
<dbReference type="Proteomes" id="UP000694865">
    <property type="component" value="Unplaced"/>
</dbReference>
<evidence type="ECO:0000256" key="13">
    <source>
        <dbReference type="SAM" id="MobiDB-lite"/>
    </source>
</evidence>
<dbReference type="PANTHER" id="PTHR15135:SF7">
    <property type="entry name" value="STAC-LIKE, ISOFORM J"/>
    <property type="match status" value="1"/>
</dbReference>
<dbReference type="SUPFAM" id="SSF50044">
    <property type="entry name" value="SH3-domain"/>
    <property type="match status" value="2"/>
</dbReference>
<dbReference type="SUPFAM" id="SSF57889">
    <property type="entry name" value="Cysteine-rich domain"/>
    <property type="match status" value="1"/>
</dbReference>
<dbReference type="GeneID" id="100371523"/>
<keyword evidence="12" id="KW-0175">Coiled coil</keyword>
<dbReference type="InterPro" id="IPR039688">
    <property type="entry name" value="STAC1/2/3"/>
</dbReference>
<evidence type="ECO:0000256" key="11">
    <source>
        <dbReference type="PROSITE-ProRule" id="PRU00192"/>
    </source>
</evidence>
<keyword evidence="3 11" id="KW-0728">SH3 domain</keyword>
<dbReference type="Gene3D" id="3.30.60.20">
    <property type="match status" value="1"/>
</dbReference>
<evidence type="ECO:0000256" key="3">
    <source>
        <dbReference type="ARBA" id="ARBA00022443"/>
    </source>
</evidence>
<dbReference type="Gene3D" id="2.30.30.40">
    <property type="entry name" value="SH3 Domains"/>
    <property type="match status" value="2"/>
</dbReference>
<keyword evidence="6" id="KW-0479">Metal-binding</keyword>
<dbReference type="InterPro" id="IPR002219">
    <property type="entry name" value="PKC_DAG/PE"/>
</dbReference>
<keyword evidence="4" id="KW-1003">Cell membrane</keyword>
<keyword evidence="9" id="KW-0862">Zinc</keyword>
<evidence type="ECO:0000259" key="14">
    <source>
        <dbReference type="PROSITE" id="PS50002"/>
    </source>
</evidence>
<keyword evidence="8" id="KW-0863">Zinc-finger</keyword>
<evidence type="ECO:0000256" key="1">
    <source>
        <dbReference type="ARBA" id="ARBA00004278"/>
    </source>
</evidence>
<keyword evidence="5" id="KW-0963">Cytoplasm</keyword>
<dbReference type="PROSITE" id="PS50081">
    <property type="entry name" value="ZF_DAG_PE_2"/>
    <property type="match status" value="1"/>
</dbReference>
<feature type="domain" description="SH3" evidence="14">
    <location>
        <begin position="436"/>
        <end position="495"/>
    </location>
</feature>
<dbReference type="SMART" id="SM00326">
    <property type="entry name" value="SH3"/>
    <property type="match status" value="2"/>
</dbReference>
<name>A0ABM0MD01_SACKO</name>
<dbReference type="RefSeq" id="XP_006817892.1">
    <property type="nucleotide sequence ID" value="XM_006817829.1"/>
</dbReference>
<dbReference type="Pfam" id="PF00018">
    <property type="entry name" value="SH3_1"/>
    <property type="match status" value="1"/>
</dbReference>
<dbReference type="InterPro" id="IPR001452">
    <property type="entry name" value="SH3_domain"/>
</dbReference>
<feature type="region of interest" description="Disordered" evidence="13">
    <location>
        <begin position="315"/>
        <end position="360"/>
    </location>
</feature>
<gene>
    <name evidence="17" type="primary">LOC100371523</name>
</gene>
<evidence type="ECO:0000256" key="5">
    <source>
        <dbReference type="ARBA" id="ARBA00022490"/>
    </source>
</evidence>
<keyword evidence="7" id="KW-0677">Repeat</keyword>
<evidence type="ECO:0000256" key="7">
    <source>
        <dbReference type="ARBA" id="ARBA00022737"/>
    </source>
</evidence>
<dbReference type="Pfam" id="PF00130">
    <property type="entry name" value="C1_1"/>
    <property type="match status" value="1"/>
</dbReference>